<dbReference type="RefSeq" id="XP_015073085.2">
    <property type="nucleotide sequence ID" value="XM_015217599.2"/>
</dbReference>
<dbReference type="PANTHER" id="PTHR35546:SF112">
    <property type="entry name" value="F-BOX PROTEIN"/>
    <property type="match status" value="1"/>
</dbReference>
<dbReference type="Proteomes" id="UP000694930">
    <property type="component" value="Chromosome 4"/>
</dbReference>
<dbReference type="InterPro" id="IPR036047">
    <property type="entry name" value="F-box-like_dom_sf"/>
</dbReference>
<organism evidence="2 3">
    <name type="scientific">Solanum pennellii</name>
    <name type="common">Tomato</name>
    <name type="synonym">Lycopersicon pennellii</name>
    <dbReference type="NCBI Taxonomy" id="28526"/>
    <lineage>
        <taxon>Eukaryota</taxon>
        <taxon>Viridiplantae</taxon>
        <taxon>Streptophyta</taxon>
        <taxon>Embryophyta</taxon>
        <taxon>Tracheophyta</taxon>
        <taxon>Spermatophyta</taxon>
        <taxon>Magnoliopsida</taxon>
        <taxon>eudicotyledons</taxon>
        <taxon>Gunneridae</taxon>
        <taxon>Pentapetalae</taxon>
        <taxon>asterids</taxon>
        <taxon>lamiids</taxon>
        <taxon>Solanales</taxon>
        <taxon>Solanaceae</taxon>
        <taxon>Solanoideae</taxon>
        <taxon>Solaneae</taxon>
        <taxon>Solanum</taxon>
        <taxon>Solanum subgen. Lycopersicon</taxon>
    </lineage>
</organism>
<evidence type="ECO:0000313" key="3">
    <source>
        <dbReference type="RefSeq" id="XP_015073085.2"/>
    </source>
</evidence>
<feature type="domain" description="F-box" evidence="1">
    <location>
        <begin position="20"/>
        <end position="60"/>
    </location>
</feature>
<dbReference type="InterPro" id="IPR001810">
    <property type="entry name" value="F-box_dom"/>
</dbReference>
<dbReference type="SMART" id="SM00256">
    <property type="entry name" value="FBOX"/>
    <property type="match status" value="1"/>
</dbReference>
<dbReference type="NCBIfam" id="TIGR01640">
    <property type="entry name" value="F_box_assoc_1"/>
    <property type="match status" value="1"/>
</dbReference>
<reference evidence="2" key="1">
    <citation type="journal article" date="2014" name="Nat. Genet.">
        <title>The genome of the stress-tolerant wild tomato species Solanum pennellii.</title>
        <authorList>
            <person name="Bolger A."/>
            <person name="Scossa F."/>
            <person name="Bolger M.E."/>
            <person name="Lanz C."/>
            <person name="Maumus F."/>
            <person name="Tohge T."/>
            <person name="Quesneville H."/>
            <person name="Alseekh S."/>
            <person name="Sorensen I."/>
            <person name="Lichtenstein G."/>
            <person name="Fich E.A."/>
            <person name="Conte M."/>
            <person name="Keller H."/>
            <person name="Schneeberger K."/>
            <person name="Schwacke R."/>
            <person name="Ofner I."/>
            <person name="Vrebalov J."/>
            <person name="Xu Y."/>
            <person name="Osorio S."/>
            <person name="Aflitos S.A."/>
            <person name="Schijlen E."/>
            <person name="Jimenez-Gomez J.M."/>
            <person name="Ryngajllo M."/>
            <person name="Kimura S."/>
            <person name="Kumar R."/>
            <person name="Koenig D."/>
            <person name="Headland L.R."/>
            <person name="Maloof J.N."/>
            <person name="Sinha N."/>
            <person name="van Ham R.C."/>
            <person name="Lankhorst R.K."/>
            <person name="Mao L."/>
            <person name="Vogel A."/>
            <person name="Arsova B."/>
            <person name="Panstruga R."/>
            <person name="Fei Z."/>
            <person name="Rose J.K."/>
            <person name="Zamir D."/>
            <person name="Carrari F."/>
            <person name="Giovannoni J.J."/>
            <person name="Weigel D."/>
            <person name="Usadel B."/>
            <person name="Fernie A.R."/>
        </authorList>
    </citation>
    <scope>NUCLEOTIDE SEQUENCE [LARGE SCALE GENOMIC DNA]</scope>
    <source>
        <strain evidence="2">cv. LA0716</strain>
    </source>
</reference>
<dbReference type="InterPro" id="IPR017451">
    <property type="entry name" value="F-box-assoc_interact_dom"/>
</dbReference>
<protein>
    <submittedName>
        <fullName evidence="3">F-box protein At5g07610-like</fullName>
    </submittedName>
</protein>
<evidence type="ECO:0000259" key="1">
    <source>
        <dbReference type="SMART" id="SM00256"/>
    </source>
</evidence>
<dbReference type="InterPro" id="IPR055290">
    <property type="entry name" value="At3g26010-like"/>
</dbReference>
<gene>
    <name evidence="3" type="primary">LOC107017347</name>
</gene>
<dbReference type="SUPFAM" id="SSF81383">
    <property type="entry name" value="F-box domain"/>
    <property type="match status" value="1"/>
</dbReference>
<dbReference type="GeneID" id="107017347"/>
<dbReference type="Pfam" id="PF00646">
    <property type="entry name" value="F-box"/>
    <property type="match status" value="1"/>
</dbReference>
<accession>A0ABM1GM15</accession>
<sequence>MKIIKIKNCISSISANEMILNEEVMIEIFLRLPVKSLVRCKCVAKKWNNLITIPEFTRLRVPCFNPARGLFLLCHSFLINPFHEFVPFTLENPIQSPFHKLIFVDDPYGIRILQSCNGLLLCCSFRVRGPNENYYVYNPTTQQFVTLPRLEGHGQISKAVIGMKLAFDPWKSPNYKVICIRLSDEVFPDDQHYQVEIYSSEVKQWRVVGSPFPARYDIGFKYTGVYWNDAIYWECADNSLRFNVEQEMFDKFPMPNNKESRVAHYGESSGHLYLVLVCKRQKLSFYDIYEMNSDGTEWYVKYQVNVEDVVNAFPHMIQRYHDPTDWNYLAMSVLCVVRGEKEEEEAFMILHIPKMVIRYNLRDNTFYKLCEFENKSTEENQFEDEDEDYEAPISLQFNRFGAFQYVESLFCM</sequence>
<dbReference type="InterPro" id="IPR013187">
    <property type="entry name" value="F-box-assoc_dom_typ3"/>
</dbReference>
<evidence type="ECO:0000313" key="2">
    <source>
        <dbReference type="Proteomes" id="UP000694930"/>
    </source>
</evidence>
<dbReference type="Gene3D" id="1.20.1280.50">
    <property type="match status" value="1"/>
</dbReference>
<dbReference type="CDD" id="cd22157">
    <property type="entry name" value="F-box_AtFBW1-like"/>
    <property type="match status" value="1"/>
</dbReference>
<reference evidence="3" key="2">
    <citation type="submission" date="2025-08" db="UniProtKB">
        <authorList>
            <consortium name="RefSeq"/>
        </authorList>
    </citation>
    <scope>IDENTIFICATION</scope>
</reference>
<dbReference type="Pfam" id="PF08268">
    <property type="entry name" value="FBA_3"/>
    <property type="match status" value="1"/>
</dbReference>
<name>A0ABM1GM15_SOLPN</name>
<keyword evidence="2" id="KW-1185">Reference proteome</keyword>
<dbReference type="PANTHER" id="PTHR35546">
    <property type="entry name" value="F-BOX PROTEIN INTERACTION DOMAIN PROTEIN-RELATED"/>
    <property type="match status" value="1"/>
</dbReference>
<proteinExistence type="predicted"/>